<dbReference type="GO" id="GO:0030527">
    <property type="term" value="F:structural constituent of chromatin"/>
    <property type="evidence" value="ECO:0007669"/>
    <property type="project" value="InterPro"/>
</dbReference>
<reference evidence="4" key="1">
    <citation type="submission" date="2020-10" db="EMBL/GenBank/DDBJ databases">
        <title>Connecting structure to function with the recovery of over 1000 high-quality activated sludge metagenome-assembled genomes encoding full-length rRNA genes using long-read sequencing.</title>
        <authorList>
            <person name="Singleton C.M."/>
            <person name="Petriglieri F."/>
            <person name="Kristensen J.M."/>
            <person name="Kirkegaard R.H."/>
            <person name="Michaelsen T.Y."/>
            <person name="Andersen M.H."/>
            <person name="Karst S.M."/>
            <person name="Dueholm M.S."/>
            <person name="Nielsen P.H."/>
            <person name="Albertsen M."/>
        </authorList>
    </citation>
    <scope>NUCLEOTIDE SEQUENCE</scope>
    <source>
        <strain evidence="4">Bjer_18-Q3-R1-45_BAT3C.347</strain>
    </source>
</reference>
<name>A0A9D7E2N3_9PROT</name>
<dbReference type="GO" id="GO:0005829">
    <property type="term" value="C:cytosol"/>
    <property type="evidence" value="ECO:0007669"/>
    <property type="project" value="TreeGrafter"/>
</dbReference>
<dbReference type="Proteomes" id="UP000807785">
    <property type="component" value="Unassembled WGS sequence"/>
</dbReference>
<dbReference type="SMART" id="SM00411">
    <property type="entry name" value="BHL"/>
    <property type="match status" value="1"/>
</dbReference>
<dbReference type="PANTHER" id="PTHR33175">
    <property type="entry name" value="DNA-BINDING PROTEIN HU"/>
    <property type="match status" value="1"/>
</dbReference>
<dbReference type="PANTHER" id="PTHR33175:SF5">
    <property type="entry name" value="INTEGRATION HOST FACTOR SUBUNIT BETA"/>
    <property type="match status" value="1"/>
</dbReference>
<dbReference type="PRINTS" id="PR01727">
    <property type="entry name" value="DNABINDINGHU"/>
</dbReference>
<dbReference type="GO" id="GO:0003677">
    <property type="term" value="F:DNA binding"/>
    <property type="evidence" value="ECO:0007669"/>
    <property type="project" value="UniProtKB-KW"/>
</dbReference>
<evidence type="ECO:0000256" key="3">
    <source>
        <dbReference type="RuleBase" id="RU003939"/>
    </source>
</evidence>
<dbReference type="InterPro" id="IPR000119">
    <property type="entry name" value="Hist_DNA-bd"/>
</dbReference>
<evidence type="ECO:0000256" key="2">
    <source>
        <dbReference type="ARBA" id="ARBA00023125"/>
    </source>
</evidence>
<dbReference type="NCBIfam" id="NF001222">
    <property type="entry name" value="PRK00199.1"/>
    <property type="match status" value="1"/>
</dbReference>
<evidence type="ECO:0000256" key="1">
    <source>
        <dbReference type="ARBA" id="ARBA00010529"/>
    </source>
</evidence>
<protein>
    <submittedName>
        <fullName evidence="4">Integration host factor subunit beta</fullName>
    </submittedName>
</protein>
<gene>
    <name evidence="4" type="ORF">IPH26_08830</name>
</gene>
<keyword evidence="2" id="KW-0238">DNA-binding</keyword>
<dbReference type="Gene3D" id="4.10.520.10">
    <property type="entry name" value="IHF-like DNA-binding proteins"/>
    <property type="match status" value="1"/>
</dbReference>
<comment type="caution">
    <text evidence="4">The sequence shown here is derived from an EMBL/GenBank/DDBJ whole genome shotgun (WGS) entry which is preliminary data.</text>
</comment>
<dbReference type="EMBL" id="JADJEV010000003">
    <property type="protein sequence ID" value="MBK6973034.1"/>
    <property type="molecule type" value="Genomic_DNA"/>
</dbReference>
<evidence type="ECO:0000313" key="5">
    <source>
        <dbReference type="Proteomes" id="UP000807785"/>
    </source>
</evidence>
<dbReference type="CDD" id="cd13836">
    <property type="entry name" value="IHF_B"/>
    <property type="match status" value="1"/>
</dbReference>
<dbReference type="SUPFAM" id="SSF47729">
    <property type="entry name" value="IHF-like DNA-binding proteins"/>
    <property type="match status" value="1"/>
</dbReference>
<comment type="similarity">
    <text evidence="1 3">Belongs to the bacterial histone-like protein family.</text>
</comment>
<evidence type="ECO:0000313" key="4">
    <source>
        <dbReference type="EMBL" id="MBK6973034.1"/>
    </source>
</evidence>
<accession>A0A9D7E2N3</accession>
<proteinExistence type="inferred from homology"/>
<sequence length="100" mass="10877">MTRSELISRIARRFPELKLVDAEASVSEILGAITAALTAGNRIEIRDFGSFSLSERRSRAGRNPKTGDAVSVPQKVLPRFKPGKLLRAIVKRAFLGSAAL</sequence>
<dbReference type="Pfam" id="PF00216">
    <property type="entry name" value="Bac_DNA_binding"/>
    <property type="match status" value="1"/>
</dbReference>
<dbReference type="AlphaFoldDB" id="A0A9D7E2N3"/>
<dbReference type="InterPro" id="IPR010992">
    <property type="entry name" value="IHF-like_DNA-bd_dom_sf"/>
</dbReference>
<organism evidence="4 5">
    <name type="scientific">Candidatus Methylophosphatis roskildensis</name>
    <dbReference type="NCBI Taxonomy" id="2899263"/>
    <lineage>
        <taxon>Bacteria</taxon>
        <taxon>Pseudomonadati</taxon>
        <taxon>Pseudomonadota</taxon>
        <taxon>Betaproteobacteria</taxon>
        <taxon>Nitrosomonadales</taxon>
        <taxon>Sterolibacteriaceae</taxon>
        <taxon>Candidatus Methylophosphatis</taxon>
    </lineage>
</organism>